<proteinExistence type="predicted"/>
<dbReference type="Proteomes" id="UP001152795">
    <property type="component" value="Unassembled WGS sequence"/>
</dbReference>
<dbReference type="SUPFAM" id="SSF52266">
    <property type="entry name" value="SGNH hydrolase"/>
    <property type="match status" value="1"/>
</dbReference>
<keyword evidence="2" id="KW-1185">Reference proteome</keyword>
<name>A0A6S7H2X5_PARCT</name>
<evidence type="ECO:0000313" key="1">
    <source>
        <dbReference type="EMBL" id="CAB3998578.1"/>
    </source>
</evidence>
<protein>
    <submittedName>
        <fullName evidence="1">Uncharacterized protein</fullName>
    </submittedName>
</protein>
<evidence type="ECO:0000313" key="2">
    <source>
        <dbReference type="Proteomes" id="UP001152795"/>
    </source>
</evidence>
<dbReference type="OrthoDB" id="5951887at2759"/>
<dbReference type="AlphaFoldDB" id="A0A6S7H2X5"/>
<dbReference type="EMBL" id="CACRXK020003389">
    <property type="protein sequence ID" value="CAB3998578.1"/>
    <property type="molecule type" value="Genomic_DNA"/>
</dbReference>
<organism evidence="1 2">
    <name type="scientific">Paramuricea clavata</name>
    <name type="common">Red gorgonian</name>
    <name type="synonym">Violescent sea-whip</name>
    <dbReference type="NCBI Taxonomy" id="317549"/>
    <lineage>
        <taxon>Eukaryota</taxon>
        <taxon>Metazoa</taxon>
        <taxon>Cnidaria</taxon>
        <taxon>Anthozoa</taxon>
        <taxon>Octocorallia</taxon>
        <taxon>Malacalcyonacea</taxon>
        <taxon>Plexauridae</taxon>
        <taxon>Paramuricea</taxon>
    </lineage>
</organism>
<dbReference type="PANTHER" id="PTHR34407:SF1">
    <property type="entry name" value="SGNH HYDROLASE-TYPE ESTERASE DOMAIN-CONTAINING PROTEIN"/>
    <property type="match status" value="1"/>
</dbReference>
<dbReference type="PANTHER" id="PTHR34407">
    <property type="entry name" value="EXPRESSED PROTEIN"/>
    <property type="match status" value="1"/>
</dbReference>
<sequence length="536" mass="59941">MRNDAWSLMIILSTQNLATPIINAMYIVKLLLPVILIFYTTSAEKREVEISQSKISREKYSTDFKSEATSRQIFSDALLSEKTLEKLSDRLRVNPAKIWSLKHRFKSGQDLGINESKLSKFIDYPNSERLVGKLYKVLKGESVELTVIGGSNSGGAGVQEDEPGGAQGIFPLVITDWWAKEITPLTGSELELTLVSIGGTSSDFYQYCHHGYVENNPDLVILESSVNDLHVRTQFRNVNRSLALEQLTRQLLSYPSQPALIYVNLYHGDYHRSGCKNLDDYGQRALSRAYKITSVRWRDLVCPLTVGNVREPPTGLDVLCRDEDHVNLLGHAQVSLMLINMIRKALLQIITNREKVRHSSLAQALPKPVYIKTADKIISNPHCWTTITPNYQNKIKNNLDIKVVENKLFVYWPLIRMGYRCDPPRVCRTDAYSGWVGSTVGATLIVSFTVPRVAPDTRSVVFATRTCSYCGKAKVWIDNDFENGRIVDAKIAMAQTSVNVIALRVNPGVHTLTISVLEPANVTVAGVMLGPPDGPY</sequence>
<reference evidence="1" key="1">
    <citation type="submission" date="2020-04" db="EMBL/GenBank/DDBJ databases">
        <authorList>
            <person name="Alioto T."/>
            <person name="Alioto T."/>
            <person name="Gomez Garrido J."/>
        </authorList>
    </citation>
    <scope>NUCLEOTIDE SEQUENCE</scope>
    <source>
        <strain evidence="1">A484AB</strain>
    </source>
</reference>
<accession>A0A6S7H2X5</accession>
<gene>
    <name evidence="1" type="ORF">PACLA_8A074079</name>
</gene>
<comment type="caution">
    <text evidence="1">The sequence shown here is derived from an EMBL/GenBank/DDBJ whole genome shotgun (WGS) entry which is preliminary data.</text>
</comment>